<reference evidence="3" key="1">
    <citation type="journal article" date="2019" name="Int. J. Syst. Evol. Microbiol.">
        <title>The Global Catalogue of Microorganisms (GCM) 10K type strain sequencing project: providing services to taxonomists for standard genome sequencing and annotation.</title>
        <authorList>
            <consortium name="The Broad Institute Genomics Platform"/>
            <consortium name="The Broad Institute Genome Sequencing Center for Infectious Disease"/>
            <person name="Wu L."/>
            <person name="Ma J."/>
        </authorList>
    </citation>
    <scope>NUCLEOTIDE SEQUENCE [LARGE SCALE GENOMIC DNA]</scope>
    <source>
        <strain evidence="3">JCM 16545</strain>
    </source>
</reference>
<accession>A0ABW4WWH4</accession>
<dbReference type="EMBL" id="JBHUHV010000018">
    <property type="protein sequence ID" value="MFD2066350.1"/>
    <property type="molecule type" value="Genomic_DNA"/>
</dbReference>
<gene>
    <name evidence="2" type="ORF">ACFSKU_05595</name>
</gene>
<feature type="domain" description="Lipid/polyisoprenoid-binding YceI-like" evidence="1">
    <location>
        <begin position="8"/>
        <end position="54"/>
    </location>
</feature>
<evidence type="ECO:0000259" key="1">
    <source>
        <dbReference type="Pfam" id="PF04264"/>
    </source>
</evidence>
<evidence type="ECO:0000313" key="3">
    <source>
        <dbReference type="Proteomes" id="UP001597369"/>
    </source>
</evidence>
<dbReference type="Pfam" id="PF04264">
    <property type="entry name" value="YceI"/>
    <property type="match status" value="1"/>
</dbReference>
<protein>
    <submittedName>
        <fullName evidence="2">YceI family protein</fullName>
    </submittedName>
</protein>
<evidence type="ECO:0000313" key="2">
    <source>
        <dbReference type="EMBL" id="MFD2066350.1"/>
    </source>
</evidence>
<comment type="caution">
    <text evidence="2">The sequence shown here is derived from an EMBL/GenBank/DDBJ whole genome shotgun (WGS) entry which is preliminary data.</text>
</comment>
<sequence>MKGTKAGQANYTVKGDMTIKGINNSISFPATVAVKDGAAIAKGAATLDRTKFGFLLKNYSFLV</sequence>
<dbReference type="InterPro" id="IPR036761">
    <property type="entry name" value="TTHA0802/YceI-like_sf"/>
</dbReference>
<name>A0ABW4WWH4_9BACT</name>
<dbReference type="RefSeq" id="WP_317206947.1">
    <property type="nucleotide sequence ID" value="NZ_JAJJWI010000010.1"/>
</dbReference>
<dbReference type="Proteomes" id="UP001597369">
    <property type="component" value="Unassembled WGS sequence"/>
</dbReference>
<proteinExistence type="predicted"/>
<organism evidence="2 3">
    <name type="scientific">Pontibacter silvestris</name>
    <dbReference type="NCBI Taxonomy" id="2305183"/>
    <lineage>
        <taxon>Bacteria</taxon>
        <taxon>Pseudomonadati</taxon>
        <taxon>Bacteroidota</taxon>
        <taxon>Cytophagia</taxon>
        <taxon>Cytophagales</taxon>
        <taxon>Hymenobacteraceae</taxon>
        <taxon>Pontibacter</taxon>
    </lineage>
</organism>
<keyword evidence="3" id="KW-1185">Reference proteome</keyword>
<dbReference type="SUPFAM" id="SSF101874">
    <property type="entry name" value="YceI-like"/>
    <property type="match status" value="1"/>
</dbReference>
<dbReference type="Gene3D" id="2.40.128.110">
    <property type="entry name" value="Lipid/polyisoprenoid-binding, YceI-like"/>
    <property type="match status" value="1"/>
</dbReference>
<dbReference type="InterPro" id="IPR007372">
    <property type="entry name" value="Lipid/polyisoprenoid-bd_YceI"/>
</dbReference>